<keyword evidence="5" id="KW-1185">Reference proteome</keyword>
<dbReference type="CDD" id="cd03768">
    <property type="entry name" value="SR_ResInv"/>
    <property type="match status" value="1"/>
</dbReference>
<accession>A0A1H8W9B0</accession>
<dbReference type="PROSITE" id="PS51737">
    <property type="entry name" value="RECOMBINASE_DNA_BIND"/>
    <property type="match status" value="1"/>
</dbReference>
<dbReference type="SUPFAM" id="SSF53041">
    <property type="entry name" value="Resolvase-like"/>
    <property type="match status" value="1"/>
</dbReference>
<dbReference type="InterPro" id="IPR006119">
    <property type="entry name" value="Resolv_N"/>
</dbReference>
<dbReference type="InterPro" id="IPR038109">
    <property type="entry name" value="DNA_bind_recomb_sf"/>
</dbReference>
<dbReference type="GO" id="GO:0003677">
    <property type="term" value="F:DNA binding"/>
    <property type="evidence" value="ECO:0007669"/>
    <property type="project" value="InterPro"/>
</dbReference>
<dbReference type="InterPro" id="IPR011109">
    <property type="entry name" value="DNA_bind_recombinase_dom"/>
</dbReference>
<feature type="domain" description="Resolvase/invertase-type recombinase catalytic" evidence="2">
    <location>
        <begin position="24"/>
        <end position="170"/>
    </location>
</feature>
<dbReference type="AlphaFoldDB" id="A0A1H8W9B0"/>
<dbReference type="Proteomes" id="UP000198775">
    <property type="component" value="Unassembled WGS sequence"/>
</dbReference>
<dbReference type="OrthoDB" id="24728at2157"/>
<dbReference type="Gene3D" id="3.40.50.1390">
    <property type="entry name" value="Resolvase, N-terminal catalytic domain"/>
    <property type="match status" value="1"/>
</dbReference>
<dbReference type="Gene3D" id="3.90.1750.20">
    <property type="entry name" value="Putative Large Serine Recombinase, Chain B, Domain 2"/>
    <property type="match status" value="1"/>
</dbReference>
<dbReference type="GO" id="GO:0000150">
    <property type="term" value="F:DNA strand exchange activity"/>
    <property type="evidence" value="ECO:0007669"/>
    <property type="project" value="InterPro"/>
</dbReference>
<sequence>MRDLTRSLLEGTPNSPEDSCDDVRAAVYARTSSRNQQFGYSLDEQIQQCIDRCQSMNWTVAFIFKDEAESGKDTERPMFQKMMRRAEEQSFDVIVFWKLDRFSRTLMHAVKLESDLRTHEVGLYSVTEQIDTTSAAGRFNFRNIASAAEFERDMIQQRSQMGLHALARDHRWPNASPPLGYEKDDDNSLVIVPPEAQFVEEIFQRYIEIKSMPEVAERLNECGQTTKAGNSWAPRSVRDILTNSLYVGQYSVADVNDYVEAYRILDDSLFEQAKKVRRRFQSDSNEKRQSMSADRKAAAVGKIYDDYVTFLEDAKQG</sequence>
<organism evidence="4 5">
    <name type="scientific">Halorientalis persicus</name>
    <dbReference type="NCBI Taxonomy" id="1367881"/>
    <lineage>
        <taxon>Archaea</taxon>
        <taxon>Methanobacteriati</taxon>
        <taxon>Methanobacteriota</taxon>
        <taxon>Stenosarchaea group</taxon>
        <taxon>Halobacteria</taxon>
        <taxon>Halobacteriales</taxon>
        <taxon>Haloarculaceae</taxon>
        <taxon>Halorientalis</taxon>
    </lineage>
</organism>
<dbReference type="InterPro" id="IPR050639">
    <property type="entry name" value="SSR_resolvase"/>
</dbReference>
<dbReference type="InterPro" id="IPR036162">
    <property type="entry name" value="Resolvase-like_N_sf"/>
</dbReference>
<evidence type="ECO:0000313" key="4">
    <source>
        <dbReference type="EMBL" id="SEP24234.1"/>
    </source>
</evidence>
<dbReference type="PANTHER" id="PTHR30461:SF23">
    <property type="entry name" value="DNA RECOMBINASE-RELATED"/>
    <property type="match status" value="1"/>
</dbReference>
<dbReference type="Pfam" id="PF07508">
    <property type="entry name" value="Recombinase"/>
    <property type="match status" value="1"/>
</dbReference>
<name>A0A1H8W9B0_9EURY</name>
<dbReference type="SMART" id="SM00857">
    <property type="entry name" value="Resolvase"/>
    <property type="match status" value="1"/>
</dbReference>
<evidence type="ECO:0000259" key="2">
    <source>
        <dbReference type="PROSITE" id="PS51736"/>
    </source>
</evidence>
<dbReference type="PROSITE" id="PS51736">
    <property type="entry name" value="RECOMBINASES_3"/>
    <property type="match status" value="1"/>
</dbReference>
<evidence type="ECO:0000259" key="3">
    <source>
        <dbReference type="PROSITE" id="PS51737"/>
    </source>
</evidence>
<feature type="domain" description="Recombinase" evidence="3">
    <location>
        <begin position="178"/>
        <end position="283"/>
    </location>
</feature>
<dbReference type="PANTHER" id="PTHR30461">
    <property type="entry name" value="DNA-INVERTASE FROM LAMBDOID PROPHAGE"/>
    <property type="match status" value="1"/>
</dbReference>
<feature type="region of interest" description="Disordered" evidence="1">
    <location>
        <begin position="1"/>
        <end position="20"/>
    </location>
</feature>
<dbReference type="EMBL" id="FOCX01000052">
    <property type="protein sequence ID" value="SEP24234.1"/>
    <property type="molecule type" value="Genomic_DNA"/>
</dbReference>
<evidence type="ECO:0000256" key="1">
    <source>
        <dbReference type="SAM" id="MobiDB-lite"/>
    </source>
</evidence>
<dbReference type="Pfam" id="PF00239">
    <property type="entry name" value="Resolvase"/>
    <property type="match status" value="1"/>
</dbReference>
<protein>
    <submittedName>
        <fullName evidence="4">Site-specific DNA recombinase</fullName>
    </submittedName>
</protein>
<dbReference type="RefSeq" id="WP_092664624.1">
    <property type="nucleotide sequence ID" value="NZ_FOCX01000052.1"/>
</dbReference>
<reference evidence="5" key="1">
    <citation type="submission" date="2016-10" db="EMBL/GenBank/DDBJ databases">
        <authorList>
            <person name="Varghese N."/>
            <person name="Submissions S."/>
        </authorList>
    </citation>
    <scope>NUCLEOTIDE SEQUENCE [LARGE SCALE GENOMIC DNA]</scope>
    <source>
        <strain evidence="5">IBRC-M 10043</strain>
    </source>
</reference>
<evidence type="ECO:0000313" key="5">
    <source>
        <dbReference type="Proteomes" id="UP000198775"/>
    </source>
</evidence>
<proteinExistence type="predicted"/>
<gene>
    <name evidence="4" type="ORF">SAMN05216388_105212</name>
</gene>